<reference evidence="1 2" key="1">
    <citation type="journal article" date="2013" name="Proc. Natl. Acad. Sci. U.S.A.">
        <title>Twelve previously unknown phage genera are ubiquitous in global oceans.</title>
        <authorList>
            <person name="Holmfeldt K."/>
            <person name="Solonenko N."/>
            <person name="Shah M."/>
            <person name="Corrier K."/>
            <person name="Riemann L."/>
            <person name="Verberkmoes N.C."/>
            <person name="Sullivan M.B."/>
        </authorList>
    </citation>
    <scope>NUCLEOTIDE SEQUENCE [LARGE SCALE GENOMIC DNA]</scope>
    <source>
        <strain evidence="1">Phi19:1</strain>
    </source>
</reference>
<name>R9ZW04_9CAUD</name>
<evidence type="ECO:0000313" key="1">
    <source>
        <dbReference type="EMBL" id="AGO47374.1"/>
    </source>
</evidence>
<dbReference type="EMBL" id="KC821607">
    <property type="protein sequence ID" value="AGO47374.1"/>
    <property type="molecule type" value="Genomic_DNA"/>
</dbReference>
<gene>
    <name evidence="1" type="ORF">Phi19:1_gp084</name>
</gene>
<organism evidence="1 2">
    <name type="scientific">Cellulophaga phage phi19:1</name>
    <dbReference type="NCBI Taxonomy" id="1327970"/>
    <lineage>
        <taxon>Viruses</taxon>
        <taxon>Duplodnaviria</taxon>
        <taxon>Heunggongvirae</taxon>
        <taxon>Uroviricota</taxon>
        <taxon>Caudoviricetes</taxon>
        <taxon>Assiduviridae</taxon>
        <taxon>Cellubavirus</taxon>
        <taxon>Cellubavirus phi19una</taxon>
    </lineage>
</organism>
<accession>R9ZW04</accession>
<evidence type="ECO:0000313" key="2">
    <source>
        <dbReference type="Proteomes" id="UP000014730"/>
    </source>
</evidence>
<dbReference type="RefSeq" id="YP_008241777.1">
    <property type="nucleotide sequence ID" value="NC_021799.1"/>
</dbReference>
<proteinExistence type="predicted"/>
<protein>
    <submittedName>
        <fullName evidence="1">Uncharacterized protein</fullName>
    </submittedName>
</protein>
<keyword evidence="2" id="KW-1185">Reference proteome</keyword>
<dbReference type="Proteomes" id="UP000014730">
    <property type="component" value="Segment"/>
</dbReference>
<dbReference type="KEGG" id="vg:16880848"/>
<sequence>MVSKCNSCGRHLGYIIDGDVLCKCGVYNIIRPLKDTKIVVKSLYNPKSMASAHDSQ</sequence>
<reference evidence="2" key="2">
    <citation type="submission" date="2013-03" db="EMBL/GenBank/DDBJ databases">
        <title>The Cellulophaga phages: a novel, diverse, and globally ubiquitous model system.</title>
        <authorList>
            <person name="Holmfeldt K."/>
            <person name="Solonenko N."/>
            <person name="Shah M."/>
            <person name="Corrier K."/>
            <person name="Riemann L."/>
            <person name="VerBerkmoes N.C."/>
            <person name="Sullivan M.B."/>
        </authorList>
    </citation>
    <scope>NUCLEOTIDE SEQUENCE [LARGE SCALE GENOMIC DNA]</scope>
</reference>
<dbReference type="GeneID" id="16880848"/>